<dbReference type="PANTHER" id="PTHR24421:SF10">
    <property type="entry name" value="NITRATE_NITRITE SENSOR PROTEIN NARQ"/>
    <property type="match status" value="1"/>
</dbReference>
<dbReference type="SUPFAM" id="SSF55874">
    <property type="entry name" value="ATPase domain of HSP90 chaperone/DNA topoisomerase II/histidine kinase"/>
    <property type="match status" value="1"/>
</dbReference>
<dbReference type="Gene3D" id="1.20.5.1930">
    <property type="match status" value="1"/>
</dbReference>
<evidence type="ECO:0000256" key="5">
    <source>
        <dbReference type="ARBA" id="ARBA00022741"/>
    </source>
</evidence>
<sequence>MGDVVAGVAIVAAAFTPFDIGEFRPGSHAVTAVVIAPAALLPLRRRWPIPVLAGCLLLYGVAASTGILAPGAVLATAIALFHVANRMDRRTTLTVTCATVVAMALLSLLSVIGNVFDPRSLQFAVMIAFAAAAGDATRSRREYLIAVIERAERAEQTRESEARRRVTEERLRIARDLHDVVAHQISVISLNAGVASSTLRTRPERAEQSLGVIRSAARTVLTEIGDLLRVLRASDDDPANRAAVPQPGLDQLDRLVRGFVEAGLSVSVRTTGDLSTVTGAVDVVAYRVVQEGLTNAHKHGTGHRAHVLIELGDQQVTVVVTNPAPLGAADDRPEAASGGHGLVGLRERVASVRGVVETGLSTSGFRLAACLPLPKEDPR</sequence>
<evidence type="ECO:0000256" key="9">
    <source>
        <dbReference type="SAM" id="Phobius"/>
    </source>
</evidence>
<keyword evidence="9" id="KW-0472">Membrane</keyword>
<feature type="transmembrane region" description="Helical" evidence="9">
    <location>
        <begin position="93"/>
        <end position="113"/>
    </location>
</feature>
<evidence type="ECO:0000256" key="4">
    <source>
        <dbReference type="ARBA" id="ARBA00022679"/>
    </source>
</evidence>
<keyword evidence="9" id="KW-0812">Transmembrane</keyword>
<dbReference type="Pfam" id="PF07730">
    <property type="entry name" value="HisKA_3"/>
    <property type="match status" value="1"/>
</dbReference>
<feature type="domain" description="Signal transduction histidine kinase subgroup 3 dimerisation and phosphoacceptor" evidence="10">
    <location>
        <begin position="169"/>
        <end position="235"/>
    </location>
</feature>
<dbReference type="Gene3D" id="3.30.565.10">
    <property type="entry name" value="Histidine kinase-like ATPase, C-terminal domain"/>
    <property type="match status" value="1"/>
</dbReference>
<evidence type="ECO:0000256" key="7">
    <source>
        <dbReference type="ARBA" id="ARBA00022840"/>
    </source>
</evidence>
<dbReference type="InterPro" id="IPR011712">
    <property type="entry name" value="Sig_transdc_His_kin_sub3_dim/P"/>
</dbReference>
<keyword evidence="6 11" id="KW-0418">Kinase</keyword>
<dbReference type="RefSeq" id="WP_217628882.1">
    <property type="nucleotide sequence ID" value="NZ_BMMJ01000003.1"/>
</dbReference>
<dbReference type="InterPro" id="IPR050482">
    <property type="entry name" value="Sensor_HK_TwoCompSys"/>
</dbReference>
<keyword evidence="9" id="KW-1133">Transmembrane helix</keyword>
<dbReference type="PANTHER" id="PTHR24421">
    <property type="entry name" value="NITRATE/NITRITE SENSOR PROTEIN NARX-RELATED"/>
    <property type="match status" value="1"/>
</dbReference>
<dbReference type="GO" id="GO:0000155">
    <property type="term" value="F:phosphorelay sensor kinase activity"/>
    <property type="evidence" value="ECO:0007669"/>
    <property type="project" value="InterPro"/>
</dbReference>
<evidence type="ECO:0000256" key="6">
    <source>
        <dbReference type="ARBA" id="ARBA00022777"/>
    </source>
</evidence>
<dbReference type="STRING" id="683228.GA0070617_5781"/>
<dbReference type="AlphaFoldDB" id="A0A1C6VGL6"/>
<dbReference type="CDD" id="cd16917">
    <property type="entry name" value="HATPase_UhpB-NarQ-NarX-like"/>
    <property type="match status" value="1"/>
</dbReference>
<keyword evidence="12" id="KW-1185">Reference proteome</keyword>
<feature type="transmembrane region" description="Helical" evidence="9">
    <location>
        <begin position="56"/>
        <end position="81"/>
    </location>
</feature>
<keyword evidence="7" id="KW-0067">ATP-binding</keyword>
<dbReference type="EC" id="2.7.13.3" evidence="2"/>
<gene>
    <name evidence="11" type="ORF">GA0070617_5781</name>
</gene>
<keyword evidence="5" id="KW-0547">Nucleotide-binding</keyword>
<reference evidence="11 12" key="1">
    <citation type="submission" date="2016-06" db="EMBL/GenBank/DDBJ databases">
        <authorList>
            <person name="Kjaerup R.B."/>
            <person name="Dalgaard T.S."/>
            <person name="Juul-Madsen H.R."/>
        </authorList>
    </citation>
    <scope>NUCLEOTIDE SEQUENCE [LARGE SCALE GENOMIC DNA]</scope>
    <source>
        <strain evidence="11 12">DSM 45577</strain>
    </source>
</reference>
<dbReference type="InterPro" id="IPR036890">
    <property type="entry name" value="HATPase_C_sf"/>
</dbReference>
<dbReference type="Proteomes" id="UP000198937">
    <property type="component" value="Unassembled WGS sequence"/>
</dbReference>
<keyword evidence="3" id="KW-0597">Phosphoprotein</keyword>
<protein>
    <recommendedName>
        <fullName evidence="2">histidine kinase</fullName>
        <ecNumber evidence="2">2.7.13.3</ecNumber>
    </recommendedName>
</protein>
<dbReference type="GO" id="GO:0046983">
    <property type="term" value="F:protein dimerization activity"/>
    <property type="evidence" value="ECO:0007669"/>
    <property type="project" value="InterPro"/>
</dbReference>
<evidence type="ECO:0000256" key="1">
    <source>
        <dbReference type="ARBA" id="ARBA00000085"/>
    </source>
</evidence>
<dbReference type="GO" id="GO:0005524">
    <property type="term" value="F:ATP binding"/>
    <property type="evidence" value="ECO:0007669"/>
    <property type="project" value="UniProtKB-KW"/>
</dbReference>
<evidence type="ECO:0000256" key="2">
    <source>
        <dbReference type="ARBA" id="ARBA00012438"/>
    </source>
</evidence>
<accession>A0A1C6VGL6</accession>
<evidence type="ECO:0000313" key="12">
    <source>
        <dbReference type="Proteomes" id="UP000198937"/>
    </source>
</evidence>
<keyword evidence="8" id="KW-0902">Two-component regulatory system</keyword>
<evidence type="ECO:0000256" key="8">
    <source>
        <dbReference type="ARBA" id="ARBA00023012"/>
    </source>
</evidence>
<evidence type="ECO:0000259" key="10">
    <source>
        <dbReference type="Pfam" id="PF07730"/>
    </source>
</evidence>
<evidence type="ECO:0000313" key="11">
    <source>
        <dbReference type="EMBL" id="SCL65486.1"/>
    </source>
</evidence>
<dbReference type="GO" id="GO:0016020">
    <property type="term" value="C:membrane"/>
    <property type="evidence" value="ECO:0007669"/>
    <property type="project" value="InterPro"/>
</dbReference>
<keyword evidence="4" id="KW-0808">Transferase</keyword>
<proteinExistence type="predicted"/>
<name>A0A1C6VGL6_9ACTN</name>
<evidence type="ECO:0000256" key="3">
    <source>
        <dbReference type="ARBA" id="ARBA00022553"/>
    </source>
</evidence>
<dbReference type="EMBL" id="FMIA01000002">
    <property type="protein sequence ID" value="SCL65486.1"/>
    <property type="molecule type" value="Genomic_DNA"/>
</dbReference>
<organism evidence="11 12">
    <name type="scientific">Micromonospora yangpuensis</name>
    <dbReference type="NCBI Taxonomy" id="683228"/>
    <lineage>
        <taxon>Bacteria</taxon>
        <taxon>Bacillati</taxon>
        <taxon>Actinomycetota</taxon>
        <taxon>Actinomycetes</taxon>
        <taxon>Micromonosporales</taxon>
        <taxon>Micromonosporaceae</taxon>
        <taxon>Micromonospora</taxon>
    </lineage>
</organism>
<comment type="catalytic activity">
    <reaction evidence="1">
        <text>ATP + protein L-histidine = ADP + protein N-phospho-L-histidine.</text>
        <dbReference type="EC" id="2.7.13.3"/>
    </reaction>
</comment>